<sequence>MYSSQNPTSFAYLAKVPNQLGYLVLNEDGAILASSGDLLYDQTTAAYIHRMVQVPVATILPNESPSRILVRFDAFFYSIVLSNKKVFVVKIRNGSSSSSAGDEGGGSSH</sequence>
<dbReference type="GO" id="GO:0005085">
    <property type="term" value="F:guanyl-nucleotide exchange factor activity"/>
    <property type="evidence" value="ECO:0007669"/>
    <property type="project" value="TreeGrafter"/>
</dbReference>
<dbReference type="GO" id="GO:0071230">
    <property type="term" value="P:cellular response to amino acid stimulus"/>
    <property type="evidence" value="ECO:0007669"/>
    <property type="project" value="InterPro"/>
</dbReference>
<comment type="subcellular location">
    <subcellularLocation>
        <location evidence="1">Lysosome</location>
    </subcellularLocation>
</comment>
<evidence type="ECO:0000313" key="6">
    <source>
        <dbReference type="Proteomes" id="UP000030665"/>
    </source>
</evidence>
<dbReference type="AlphaFoldDB" id="A0A077Z7D0"/>
<name>A0A077Z7D0_TRITR</name>
<proteinExistence type="inferred from homology"/>
<dbReference type="PANTHER" id="PTHR33967:SF1">
    <property type="entry name" value="RAGULATOR COMPLEX PROTEIN LAMTOR4"/>
    <property type="match status" value="1"/>
</dbReference>
<dbReference type="Proteomes" id="UP000030665">
    <property type="component" value="Unassembled WGS sequence"/>
</dbReference>
<evidence type="ECO:0000313" key="5">
    <source>
        <dbReference type="EMBL" id="CDW55654.1"/>
    </source>
</evidence>
<organism evidence="5 6">
    <name type="scientific">Trichuris trichiura</name>
    <name type="common">Whipworm</name>
    <name type="synonym">Trichocephalus trichiurus</name>
    <dbReference type="NCBI Taxonomy" id="36087"/>
    <lineage>
        <taxon>Eukaryota</taxon>
        <taxon>Metazoa</taxon>
        <taxon>Ecdysozoa</taxon>
        <taxon>Nematoda</taxon>
        <taxon>Enoplea</taxon>
        <taxon>Dorylaimia</taxon>
        <taxon>Trichinellida</taxon>
        <taxon>Trichuridae</taxon>
        <taxon>Trichuris</taxon>
    </lineage>
</organism>
<evidence type="ECO:0000256" key="3">
    <source>
        <dbReference type="ARBA" id="ARBA00023228"/>
    </source>
</evidence>
<reference evidence="5" key="1">
    <citation type="submission" date="2014-01" db="EMBL/GenBank/DDBJ databases">
        <authorList>
            <person name="Aslett M."/>
        </authorList>
    </citation>
    <scope>NUCLEOTIDE SEQUENCE</scope>
</reference>
<accession>A0A077Z7D0</accession>
<dbReference type="InterPro" id="IPR034601">
    <property type="entry name" value="LAMTOR4"/>
</dbReference>
<dbReference type="GO" id="GO:0071986">
    <property type="term" value="C:Ragulator complex"/>
    <property type="evidence" value="ECO:0007669"/>
    <property type="project" value="InterPro"/>
</dbReference>
<dbReference type="OrthoDB" id="275011at2759"/>
<gene>
    <name evidence="5" type="ORF">TTRE_0000392701</name>
</gene>
<reference evidence="5" key="2">
    <citation type="submission" date="2014-03" db="EMBL/GenBank/DDBJ databases">
        <title>The whipworm genome and dual-species transcriptomics of an intimate host-pathogen interaction.</title>
        <authorList>
            <person name="Foth B.J."/>
            <person name="Tsai I.J."/>
            <person name="Reid A.J."/>
            <person name="Bancroft A.J."/>
            <person name="Nichol S."/>
            <person name="Tracey A."/>
            <person name="Holroyd N."/>
            <person name="Cotton J.A."/>
            <person name="Stanley E.J."/>
            <person name="Zarowiecki M."/>
            <person name="Liu J.Z."/>
            <person name="Huckvale T."/>
            <person name="Cooper P.J."/>
            <person name="Grencis R.K."/>
            <person name="Berriman M."/>
        </authorList>
    </citation>
    <scope>NUCLEOTIDE SEQUENCE [LARGE SCALE GENOMIC DNA]</scope>
</reference>
<dbReference type="GO" id="GO:0032008">
    <property type="term" value="P:positive regulation of TOR signaling"/>
    <property type="evidence" value="ECO:0007669"/>
    <property type="project" value="InterPro"/>
</dbReference>
<evidence type="ECO:0000256" key="2">
    <source>
        <dbReference type="ARBA" id="ARBA00010627"/>
    </source>
</evidence>
<comment type="similarity">
    <text evidence="2">Belongs to the LAMTOR4 family.</text>
</comment>
<keyword evidence="6" id="KW-1185">Reference proteome</keyword>
<keyword evidence="3" id="KW-0458">Lysosome</keyword>
<dbReference type="PANTHER" id="PTHR33967">
    <property type="entry name" value="RAGULATOR COMPLEX PROTEIN LAMTOR4"/>
    <property type="match status" value="1"/>
</dbReference>
<dbReference type="STRING" id="36087.A0A077Z7D0"/>
<evidence type="ECO:0000256" key="4">
    <source>
        <dbReference type="ARBA" id="ARBA00032690"/>
    </source>
</evidence>
<evidence type="ECO:0000256" key="1">
    <source>
        <dbReference type="ARBA" id="ARBA00004371"/>
    </source>
</evidence>
<protein>
    <recommendedName>
        <fullName evidence="4">Late endosomal/lysosomal adaptor and MAPK and MTOR activator 4</fullName>
    </recommendedName>
</protein>
<dbReference type="EMBL" id="HG805969">
    <property type="protein sequence ID" value="CDW55654.1"/>
    <property type="molecule type" value="Genomic_DNA"/>
</dbReference>
<dbReference type="GO" id="GO:0005764">
    <property type="term" value="C:lysosome"/>
    <property type="evidence" value="ECO:0007669"/>
    <property type="project" value="UniProtKB-SubCell"/>
</dbReference>